<dbReference type="Gene3D" id="3.60.15.10">
    <property type="entry name" value="Ribonuclease Z/Hydroxyacylglutathione hydrolase-like"/>
    <property type="match status" value="1"/>
</dbReference>
<dbReference type="GO" id="GO:0003723">
    <property type="term" value="F:RNA binding"/>
    <property type="evidence" value="ECO:0007669"/>
    <property type="project" value="UniProtKB-UniRule"/>
</dbReference>
<dbReference type="InterPro" id="IPR042173">
    <property type="entry name" value="RNase_J_2"/>
</dbReference>
<feature type="binding site" evidence="12">
    <location>
        <position position="396"/>
    </location>
    <ligand>
        <name>Zn(2+)</name>
        <dbReference type="ChEBI" id="CHEBI:29105"/>
        <label>1</label>
        <note>catalytic</note>
    </ligand>
</feature>
<keyword evidence="3 12" id="KW-0479">Metal-binding</keyword>
<feature type="binding site" evidence="12">
    <location>
        <position position="170"/>
    </location>
    <ligand>
        <name>Zn(2+)</name>
        <dbReference type="ChEBI" id="CHEBI:29105"/>
        <label>1</label>
        <note>catalytic</note>
    </ligand>
</feature>
<comment type="subcellular location">
    <subcellularLocation>
        <location evidence="9">Cytoplasm</location>
    </subcellularLocation>
</comment>
<evidence type="ECO:0000256" key="6">
    <source>
        <dbReference type="ARBA" id="ARBA00022833"/>
    </source>
</evidence>
<feature type="domain" description="Metallo-beta-lactamase" evidence="13">
    <location>
        <begin position="28"/>
        <end position="222"/>
    </location>
</feature>
<dbReference type="InterPro" id="IPR011108">
    <property type="entry name" value="RMMBL"/>
</dbReference>
<comment type="similarity">
    <text evidence="9">Belongs to the metallo-beta-lactamase superfamily. RNA-metabolizing metallo-beta-lactamase-like family. Bacterial RNase J subfamily.</text>
</comment>
<dbReference type="HAMAP" id="MF_01491">
    <property type="entry name" value="RNase_J_bact"/>
    <property type="match status" value="1"/>
</dbReference>
<feature type="binding site" evidence="12">
    <location>
        <position position="449"/>
    </location>
    <ligand>
        <name>Ca(2+)</name>
        <dbReference type="ChEBI" id="CHEBI:29108"/>
    </ligand>
</feature>
<comment type="cofactor">
    <cofactor evidence="12">
        <name>Zn(2+)</name>
        <dbReference type="ChEBI" id="CHEBI:29105"/>
    </cofactor>
    <text evidence="12">Binds 2 Zn(2+) ions per subunit. It is not clear if Zn(2+) or Mg(2+) is physiologically important.</text>
</comment>
<organism evidence="14 15">
    <name type="scientific">Clavibacter phaseoli</name>
    <dbReference type="NCBI Taxonomy" id="1734031"/>
    <lineage>
        <taxon>Bacteria</taxon>
        <taxon>Bacillati</taxon>
        <taxon>Actinomycetota</taxon>
        <taxon>Actinomycetes</taxon>
        <taxon>Micrococcales</taxon>
        <taxon>Microbacteriaceae</taxon>
        <taxon>Clavibacter</taxon>
    </lineage>
</organism>
<comment type="function">
    <text evidence="9">An RNase that has 5'-3' exonuclease and possibly endonuclease activity. Involved in maturation of rRNA and in some organisms also mRNA maturation and/or decay.</text>
</comment>
<evidence type="ECO:0000313" key="14">
    <source>
        <dbReference type="EMBL" id="MBF4632084.1"/>
    </source>
</evidence>
<evidence type="ECO:0000256" key="2">
    <source>
        <dbReference type="ARBA" id="ARBA00022722"/>
    </source>
</evidence>
<dbReference type="GO" id="GO:0004534">
    <property type="term" value="F:5'-3' RNA exonuclease activity"/>
    <property type="evidence" value="ECO:0007669"/>
    <property type="project" value="UniProtKB-UniRule"/>
</dbReference>
<dbReference type="InterPro" id="IPR041636">
    <property type="entry name" value="RNase_J_C"/>
</dbReference>
<dbReference type="GO" id="GO:0005737">
    <property type="term" value="C:cytoplasm"/>
    <property type="evidence" value="ECO:0007669"/>
    <property type="project" value="UniProtKB-SubCell"/>
</dbReference>
<feature type="active site" description="Proton acceptor" evidence="10">
    <location>
        <position position="374"/>
    </location>
</feature>
<dbReference type="Gene3D" id="3.10.20.580">
    <property type="match status" value="1"/>
</dbReference>
<evidence type="ECO:0000256" key="1">
    <source>
        <dbReference type="ARBA" id="ARBA00022490"/>
    </source>
</evidence>
<feature type="binding site" evidence="11">
    <location>
        <begin position="239"/>
        <end position="241"/>
    </location>
    <ligand>
        <name>substrate</name>
    </ligand>
</feature>
<comment type="caution">
    <text evidence="14">The sequence shown here is derived from an EMBL/GenBank/DDBJ whole genome shotgun (WGS) entry which is preliminary data.</text>
</comment>
<dbReference type="InterPro" id="IPR036866">
    <property type="entry name" value="RibonucZ/Hydroxyglut_hydro"/>
</dbReference>
<feature type="active site" description="Proton donor" evidence="10">
    <location>
        <position position="202"/>
    </location>
</feature>
<evidence type="ECO:0000256" key="3">
    <source>
        <dbReference type="ARBA" id="ARBA00022723"/>
    </source>
</evidence>
<feature type="binding site" evidence="12">
    <location>
        <position position="85"/>
    </location>
    <ligand>
        <name>Zn(2+)</name>
        <dbReference type="ChEBI" id="CHEBI:29105"/>
        <label>1</label>
        <note>catalytic</note>
    </ligand>
</feature>
<comment type="cofactor">
    <cofactor evidence="12">
        <name>Ca(2+)</name>
        <dbReference type="ChEBI" id="CHEBI:29108"/>
    </cofactor>
    <text evidence="12">Binds 1 Ca(2+) cation per subunit. Seen in 1 crystal structure, it is not clear if it is physiologically important.</text>
</comment>
<sequence length="558" mass="60745">MPHGVYDPPELKPGTLRITPIGGLGEIGRNMTTFEIDGKILVVDCGVLFPEEHQPGVDLILPDFSSIADRLDDVVGVVLTHGHEDHIGAVPYLLKLKRDIPLIGSGLTLALIEAKLKEHRITPYTFQVKEGDRERLGPFELEFVAVNHSIPDALAVAITTEAGRVLHTGDFKMDQLPLDDRITDLRAFARLGEAGIDLFMSDSTNADVPGFTPTERSIGPVLEAVISKAPRRVIVASFSSHVHRVQQVLDAAHANGRRVAFIGRSMIRNMTIAAELGYLRVPDGVLIDSKKAVNLPDHEIVYMSTGSQGEPMAVLSRMANLEHQIEIGQDDTVILASSLIPGNENAVYRVINGLTKLGANVVHKANAKVHVSGHAAAGELLYCYNILKPRNVLPVHGEYRHLVANQQLAIQTGVPERNTFLAEDGTVLDMKDGQVRVTGQLDVGYVYVDGSTVGEITDADLKDRRILSEEGFVTIFAVVEPQTGKVIVGPEIEARGFAEDSKVFDSVKPLVVKALAEAAANGTRDTHAYSQVVRRTVGRWVNSSHRRRPMIIPVVIEA</sequence>
<dbReference type="SMART" id="SM00849">
    <property type="entry name" value="Lactamase_B"/>
    <property type="match status" value="1"/>
</dbReference>
<keyword evidence="4 9" id="KW-0255">Endonuclease</keyword>
<dbReference type="Pfam" id="PF22505">
    <property type="entry name" value="RNase_J_b_CASP"/>
    <property type="match status" value="1"/>
</dbReference>
<dbReference type="InterPro" id="IPR001279">
    <property type="entry name" value="Metallo-B-lactamas"/>
</dbReference>
<feature type="binding site" evidence="12">
    <location>
        <position position="56"/>
    </location>
    <ligand>
        <name>Ca(2+)</name>
        <dbReference type="ChEBI" id="CHEBI:29108"/>
    </ligand>
</feature>
<dbReference type="GO" id="GO:0004521">
    <property type="term" value="F:RNA endonuclease activity"/>
    <property type="evidence" value="ECO:0007669"/>
    <property type="project" value="UniProtKB-UniRule"/>
</dbReference>
<protein>
    <recommendedName>
        <fullName evidence="9">Ribonuclease J</fullName>
        <shortName evidence="9">RNase J</shortName>
        <ecNumber evidence="9">3.1.-.-</ecNumber>
    </recommendedName>
</protein>
<gene>
    <name evidence="9" type="primary">rnj</name>
    <name evidence="14" type="ORF">ITJ42_12755</name>
</gene>
<dbReference type="SUPFAM" id="SSF56281">
    <property type="entry name" value="Metallo-hydrolase/oxidoreductase"/>
    <property type="match status" value="1"/>
</dbReference>
<evidence type="ECO:0000256" key="5">
    <source>
        <dbReference type="ARBA" id="ARBA00022801"/>
    </source>
</evidence>
<keyword evidence="12" id="KW-0106">Calcium</keyword>
<dbReference type="InterPro" id="IPR055132">
    <property type="entry name" value="RNase_J_b_CASP"/>
</dbReference>
<dbReference type="PANTHER" id="PTHR43694">
    <property type="entry name" value="RIBONUCLEASE J"/>
    <property type="match status" value="1"/>
</dbReference>
<keyword evidence="1 9" id="KW-0963">Cytoplasm</keyword>
<keyword evidence="8 9" id="KW-0694">RNA-binding</keyword>
<evidence type="ECO:0000259" key="13">
    <source>
        <dbReference type="SMART" id="SM00849"/>
    </source>
</evidence>
<evidence type="ECO:0000256" key="9">
    <source>
        <dbReference type="HAMAP-Rule" id="MF_01491"/>
    </source>
</evidence>
<keyword evidence="15" id="KW-1185">Reference proteome</keyword>
<dbReference type="EC" id="3.1.-.-" evidence="9"/>
<dbReference type="EMBL" id="JADKRP010000003">
    <property type="protein sequence ID" value="MBF4632084.1"/>
    <property type="molecule type" value="Genomic_DNA"/>
</dbReference>
<proteinExistence type="inferred from homology"/>
<dbReference type="Pfam" id="PF07521">
    <property type="entry name" value="RMMBL"/>
    <property type="match status" value="1"/>
</dbReference>
<evidence type="ECO:0000256" key="12">
    <source>
        <dbReference type="PIRSR" id="PIRSR004803-3"/>
    </source>
</evidence>
<evidence type="ECO:0000256" key="10">
    <source>
        <dbReference type="PIRSR" id="PIRSR004803-1"/>
    </source>
</evidence>
<dbReference type="InterPro" id="IPR004613">
    <property type="entry name" value="RNase_J"/>
</dbReference>
<evidence type="ECO:0000256" key="11">
    <source>
        <dbReference type="PIRSR" id="PIRSR004803-2"/>
    </source>
</evidence>
<feature type="binding site" evidence="12">
    <location>
        <position position="148"/>
    </location>
    <ligand>
        <name>Zn(2+)</name>
        <dbReference type="ChEBI" id="CHEBI:29105"/>
        <label>1</label>
        <note>catalytic</note>
    </ligand>
</feature>
<evidence type="ECO:0000313" key="15">
    <source>
        <dbReference type="Proteomes" id="UP000634579"/>
    </source>
</evidence>
<dbReference type="AlphaFoldDB" id="A0A8I0SLU2"/>
<dbReference type="PANTHER" id="PTHR43694:SF1">
    <property type="entry name" value="RIBONUCLEASE J"/>
    <property type="match status" value="1"/>
</dbReference>
<keyword evidence="6 12" id="KW-0862">Zinc</keyword>
<accession>A0A8I0SLU2</accession>
<dbReference type="NCBIfam" id="TIGR00649">
    <property type="entry name" value="MG423"/>
    <property type="match status" value="1"/>
</dbReference>
<keyword evidence="7 9" id="KW-0269">Exonuclease</keyword>
<dbReference type="RefSeq" id="WP_194675763.1">
    <property type="nucleotide sequence ID" value="NZ_JADKRP010000003.1"/>
</dbReference>
<dbReference type="Gene3D" id="3.40.50.10710">
    <property type="entry name" value="Metallo-hydrolase/oxidoreductase"/>
    <property type="match status" value="1"/>
</dbReference>
<evidence type="ECO:0000256" key="4">
    <source>
        <dbReference type="ARBA" id="ARBA00022759"/>
    </source>
</evidence>
<feature type="binding site" evidence="12">
    <location>
        <position position="58"/>
    </location>
    <ligand>
        <name>Ca(2+)</name>
        <dbReference type="ChEBI" id="CHEBI:29108"/>
    </ligand>
</feature>
<feature type="binding site" evidence="12">
    <location>
        <position position="86"/>
    </location>
    <ligand>
        <name>Zn(2+)</name>
        <dbReference type="ChEBI" id="CHEBI:29105"/>
        <label>1</label>
        <note>catalytic</note>
    </ligand>
</feature>
<keyword evidence="9" id="KW-0698">rRNA processing</keyword>
<comment type="subunit">
    <text evidence="9">Homodimer, may be a subunit of the RNA degradosome.</text>
</comment>
<feature type="binding site" evidence="12">
    <location>
        <position position="83"/>
    </location>
    <ligand>
        <name>Zn(2+)</name>
        <dbReference type="ChEBI" id="CHEBI:29105"/>
        <label>1</label>
        <note>catalytic</note>
    </ligand>
</feature>
<dbReference type="Pfam" id="PF17770">
    <property type="entry name" value="RNase_J_C"/>
    <property type="match status" value="1"/>
</dbReference>
<dbReference type="InterPro" id="IPR030854">
    <property type="entry name" value="RNase_J_bac"/>
</dbReference>
<dbReference type="PIRSF" id="PIRSF004803">
    <property type="entry name" value="RnjA"/>
    <property type="match status" value="1"/>
</dbReference>
<keyword evidence="5 9" id="KW-0378">Hydrolase</keyword>
<keyword evidence="2 9" id="KW-0540">Nuclease</keyword>
<dbReference type="GO" id="GO:0008270">
    <property type="term" value="F:zinc ion binding"/>
    <property type="evidence" value="ECO:0007669"/>
    <property type="project" value="InterPro"/>
</dbReference>
<feature type="binding site" evidence="9 11">
    <location>
        <begin position="370"/>
        <end position="374"/>
    </location>
    <ligand>
        <name>substrate</name>
    </ligand>
</feature>
<dbReference type="GO" id="GO:0006364">
    <property type="term" value="P:rRNA processing"/>
    <property type="evidence" value="ECO:0007669"/>
    <property type="project" value="UniProtKB-UniRule"/>
</dbReference>
<dbReference type="Pfam" id="PF00753">
    <property type="entry name" value="Lactamase_B"/>
    <property type="match status" value="1"/>
</dbReference>
<evidence type="ECO:0000256" key="7">
    <source>
        <dbReference type="ARBA" id="ARBA00022839"/>
    </source>
</evidence>
<feature type="binding site" evidence="12">
    <location>
        <position position="81"/>
    </location>
    <ligand>
        <name>Zn(2+)</name>
        <dbReference type="ChEBI" id="CHEBI:29105"/>
        <label>1</label>
        <note>catalytic</note>
    </ligand>
</feature>
<reference evidence="14 15" key="1">
    <citation type="submission" date="2020-10" db="EMBL/GenBank/DDBJ databases">
        <title>Draft genome sequences of plant-associated actinobacteria.</title>
        <authorList>
            <person name="Tarlachkov S.V."/>
            <person name="Starodumova I.P."/>
            <person name="Dorofeeva L.V."/>
            <person name="Prisyazhnaya N.V."/>
            <person name="Roubtsova T.V."/>
            <person name="Chizhov V.N."/>
            <person name="Nadler S.A."/>
            <person name="Subbotin S.A."/>
            <person name="Evtushenko L.I."/>
        </authorList>
    </citation>
    <scope>NUCLEOTIDE SEQUENCE [LARGE SCALE GENOMIC DNA]</scope>
    <source>
        <strain evidence="14 15">VKM Ac-2886</strain>
    </source>
</reference>
<evidence type="ECO:0000256" key="8">
    <source>
        <dbReference type="ARBA" id="ARBA00022884"/>
    </source>
</evidence>
<dbReference type="CDD" id="cd07714">
    <property type="entry name" value="RNaseJ_MBL-fold"/>
    <property type="match status" value="1"/>
</dbReference>
<name>A0A8I0SLU2_9MICO</name>
<dbReference type="Proteomes" id="UP000634579">
    <property type="component" value="Unassembled WGS sequence"/>
</dbReference>